<dbReference type="CDD" id="cd00751">
    <property type="entry name" value="thiolase"/>
    <property type="match status" value="1"/>
</dbReference>
<evidence type="ECO:0000256" key="4">
    <source>
        <dbReference type="ARBA" id="ARBA00023315"/>
    </source>
</evidence>
<dbReference type="InterPro" id="IPR020617">
    <property type="entry name" value="Thiolase_C"/>
</dbReference>
<evidence type="ECO:0000259" key="8">
    <source>
        <dbReference type="Pfam" id="PF00108"/>
    </source>
</evidence>
<dbReference type="Pfam" id="PF00108">
    <property type="entry name" value="Thiolase_N"/>
    <property type="match status" value="1"/>
</dbReference>
<evidence type="ECO:0000313" key="10">
    <source>
        <dbReference type="EMBL" id="PKR76733.1"/>
    </source>
</evidence>
<name>A0A2I0QQY3_9BACI</name>
<feature type="active site" description="Proton acceptor" evidence="6">
    <location>
        <position position="381"/>
    </location>
</feature>
<evidence type="ECO:0000256" key="6">
    <source>
        <dbReference type="PIRSR" id="PIRSR000429-1"/>
    </source>
</evidence>
<evidence type="ECO:0000256" key="5">
    <source>
        <dbReference type="ARBA" id="ARBA00030755"/>
    </source>
</evidence>
<dbReference type="AlphaFoldDB" id="A0A2I0QQY3"/>
<dbReference type="InterPro" id="IPR020616">
    <property type="entry name" value="Thiolase_N"/>
</dbReference>
<dbReference type="SUPFAM" id="SSF53901">
    <property type="entry name" value="Thiolase-like"/>
    <property type="match status" value="2"/>
</dbReference>
<dbReference type="InterPro" id="IPR020615">
    <property type="entry name" value="Thiolase_acyl_enz_int_AS"/>
</dbReference>
<dbReference type="PIRSF" id="PIRSF000429">
    <property type="entry name" value="Ac-CoA_Ac_transf"/>
    <property type="match status" value="1"/>
</dbReference>
<evidence type="ECO:0000256" key="1">
    <source>
        <dbReference type="ARBA" id="ARBA00010982"/>
    </source>
</evidence>
<dbReference type="NCBIfam" id="TIGR01930">
    <property type="entry name" value="AcCoA-C-Actrans"/>
    <property type="match status" value="1"/>
</dbReference>
<dbReference type="InterPro" id="IPR002155">
    <property type="entry name" value="Thiolase"/>
</dbReference>
<protein>
    <recommendedName>
        <fullName evidence="2">acetyl-CoA C-acetyltransferase</fullName>
        <ecNumber evidence="2">2.3.1.9</ecNumber>
    </recommendedName>
    <alternativeName>
        <fullName evidence="5">Acetoacetyl-CoA thiolase</fullName>
    </alternativeName>
</protein>
<dbReference type="GO" id="GO:0003985">
    <property type="term" value="F:acetyl-CoA C-acetyltransferase activity"/>
    <property type="evidence" value="ECO:0007669"/>
    <property type="project" value="UniProtKB-EC"/>
</dbReference>
<gene>
    <name evidence="10" type="ORF">CEY16_13010</name>
</gene>
<dbReference type="InterPro" id="IPR020613">
    <property type="entry name" value="Thiolase_CS"/>
</dbReference>
<dbReference type="PROSITE" id="PS00098">
    <property type="entry name" value="THIOLASE_1"/>
    <property type="match status" value="1"/>
</dbReference>
<dbReference type="EC" id="2.3.1.9" evidence="2"/>
<evidence type="ECO:0000256" key="3">
    <source>
        <dbReference type="ARBA" id="ARBA00022679"/>
    </source>
</evidence>
<dbReference type="RefSeq" id="WP_101332483.1">
    <property type="nucleotide sequence ID" value="NZ_PJNH01000004.1"/>
</dbReference>
<keyword evidence="4 7" id="KW-0012">Acyltransferase</keyword>
<evidence type="ECO:0000313" key="11">
    <source>
        <dbReference type="Proteomes" id="UP000243524"/>
    </source>
</evidence>
<dbReference type="PANTHER" id="PTHR18919:SF107">
    <property type="entry name" value="ACETYL-COA ACETYLTRANSFERASE, CYTOSOLIC"/>
    <property type="match status" value="1"/>
</dbReference>
<dbReference type="PROSITE" id="PS00737">
    <property type="entry name" value="THIOLASE_2"/>
    <property type="match status" value="1"/>
</dbReference>
<feature type="active site" description="Acyl-thioester intermediate" evidence="6">
    <location>
        <position position="86"/>
    </location>
</feature>
<reference evidence="10 11" key="1">
    <citation type="submission" date="2017-06" db="EMBL/GenBank/DDBJ databases">
        <title>the draft geome sequence of Illustriluteabacillus marina B3227.</title>
        <authorList>
            <person name="He R.-H."/>
            <person name="Du Z.-J."/>
        </authorList>
    </citation>
    <scope>NUCLEOTIDE SEQUENCE [LARGE SCALE GENOMIC DNA]</scope>
    <source>
        <strain evidence="10 11">B3227</strain>
    </source>
</reference>
<dbReference type="InterPro" id="IPR020610">
    <property type="entry name" value="Thiolase_AS"/>
</dbReference>
<proteinExistence type="inferred from homology"/>
<dbReference type="PROSITE" id="PS00099">
    <property type="entry name" value="THIOLASE_3"/>
    <property type="match status" value="1"/>
</dbReference>
<evidence type="ECO:0000256" key="2">
    <source>
        <dbReference type="ARBA" id="ARBA00012705"/>
    </source>
</evidence>
<keyword evidence="3 7" id="KW-0808">Transferase</keyword>
<keyword evidence="11" id="KW-1185">Reference proteome</keyword>
<comment type="similarity">
    <text evidence="1 7">Belongs to the thiolase-like superfamily. Thiolase family.</text>
</comment>
<dbReference type="PANTHER" id="PTHR18919">
    <property type="entry name" value="ACETYL-COA C-ACYLTRANSFERASE"/>
    <property type="match status" value="1"/>
</dbReference>
<dbReference type="Proteomes" id="UP000243524">
    <property type="component" value="Unassembled WGS sequence"/>
</dbReference>
<feature type="domain" description="Thiolase N-terminal" evidence="8">
    <location>
        <begin position="2"/>
        <end position="264"/>
    </location>
</feature>
<evidence type="ECO:0000256" key="7">
    <source>
        <dbReference type="RuleBase" id="RU003557"/>
    </source>
</evidence>
<dbReference type="InterPro" id="IPR016039">
    <property type="entry name" value="Thiolase-like"/>
</dbReference>
<dbReference type="EMBL" id="PJNH01000004">
    <property type="protein sequence ID" value="PKR76733.1"/>
    <property type="molecule type" value="Genomic_DNA"/>
</dbReference>
<feature type="domain" description="Thiolase C-terminal" evidence="9">
    <location>
        <begin position="271"/>
        <end position="393"/>
    </location>
</feature>
<dbReference type="Pfam" id="PF02803">
    <property type="entry name" value="Thiolase_C"/>
    <property type="match status" value="1"/>
</dbReference>
<dbReference type="Gene3D" id="3.40.47.10">
    <property type="match status" value="2"/>
</dbReference>
<sequence length="396" mass="42393">MVVVVNAYRTAIGKYGGSLSGHTPESLLTTLMKNNLSSAGLSSDLVDQVIMGQTKQSAHAANIARVASLAAGIQETTPAHTVNMQCASGMQAVYDAWMAIETGQSDVVIAGGVESMSQAPFYTVGNRFQPKTGNQTLYDSNTESQNKSQPEDIYGSFNMGETAENLVEKYSISFEEQNDFAYKSQMKAKKAIETNRFSDEIIPIEVADGKRRTRLFARDEHPRDVTFEKLNKLPPVFKKGGTVTAGNSSGRNDGAASLLLMSEQKAESLGLKPVARIKSLASAGVNPTEMGIGPVASTLKVLNRSGLSLDEIDLIELNEAFAAQSLAVLKEWGEKHHHKVNVNGGAIALGHPLGSSGARILVTLIHEMQKRESNYGLATLCVAGGQGVSTIVENYK</sequence>
<dbReference type="OrthoDB" id="9764892at2"/>
<comment type="caution">
    <text evidence="10">The sequence shown here is derived from an EMBL/GenBank/DDBJ whole genome shotgun (WGS) entry which is preliminary data.</text>
</comment>
<evidence type="ECO:0000259" key="9">
    <source>
        <dbReference type="Pfam" id="PF02803"/>
    </source>
</evidence>
<accession>A0A2I0QQY3</accession>
<dbReference type="FunFam" id="3.40.47.10:FF:000010">
    <property type="entry name" value="Acetyl-CoA acetyltransferase (Thiolase)"/>
    <property type="match status" value="1"/>
</dbReference>
<feature type="active site" description="Proton acceptor" evidence="6">
    <location>
        <position position="351"/>
    </location>
</feature>
<organism evidence="10 11">
    <name type="scientific">Halalkalibacillus sediminis</name>
    <dbReference type="NCBI Taxonomy" id="2018042"/>
    <lineage>
        <taxon>Bacteria</taxon>
        <taxon>Bacillati</taxon>
        <taxon>Bacillota</taxon>
        <taxon>Bacilli</taxon>
        <taxon>Bacillales</taxon>
        <taxon>Bacillaceae</taxon>
        <taxon>Halalkalibacillus</taxon>
    </lineage>
</organism>